<gene>
    <name evidence="1" type="ORF">SAMN05421544_12715</name>
</gene>
<protein>
    <submittedName>
        <fullName evidence="1">Uncharacterized protein</fullName>
    </submittedName>
</protein>
<evidence type="ECO:0000313" key="1">
    <source>
        <dbReference type="EMBL" id="SDE79203.1"/>
    </source>
</evidence>
<sequence>MGLVLACSFTVAQELNVPNKAFKKLVLEKNMVDEKR</sequence>
<dbReference type="Proteomes" id="UP000198517">
    <property type="component" value="Unassembled WGS sequence"/>
</dbReference>
<organism evidence="1 2">
    <name type="scientific">Riemerella columbipharyngis</name>
    <dbReference type="NCBI Taxonomy" id="1071918"/>
    <lineage>
        <taxon>Bacteria</taxon>
        <taxon>Pseudomonadati</taxon>
        <taxon>Bacteroidota</taxon>
        <taxon>Flavobacteriia</taxon>
        <taxon>Flavobacteriales</taxon>
        <taxon>Weeksellaceae</taxon>
        <taxon>Riemerella</taxon>
    </lineage>
</organism>
<dbReference type="EMBL" id="FNAS01000027">
    <property type="protein sequence ID" value="SDE79203.1"/>
    <property type="molecule type" value="Genomic_DNA"/>
</dbReference>
<accession>A0A1G7FTI1</accession>
<name>A0A1G7FTI1_9FLAO</name>
<reference evidence="1 2" key="1">
    <citation type="submission" date="2016-10" db="EMBL/GenBank/DDBJ databases">
        <authorList>
            <person name="de Groot N.N."/>
        </authorList>
    </citation>
    <scope>NUCLEOTIDE SEQUENCE [LARGE SCALE GENOMIC DNA]</scope>
    <source>
        <strain evidence="1 2">DSM 24015</strain>
    </source>
</reference>
<keyword evidence="2" id="KW-1185">Reference proteome</keyword>
<proteinExistence type="predicted"/>
<evidence type="ECO:0000313" key="2">
    <source>
        <dbReference type="Proteomes" id="UP000198517"/>
    </source>
</evidence>
<dbReference type="STRING" id="1071918.SAMN05421544_12715"/>
<dbReference type="AlphaFoldDB" id="A0A1G7FTI1"/>